<dbReference type="RefSeq" id="WP_086863276.1">
    <property type="nucleotide sequence ID" value="NZ_JADBEG010000001.1"/>
</dbReference>
<dbReference type="InterPro" id="IPR020941">
    <property type="entry name" value="SUFU-like_domain"/>
</dbReference>
<dbReference type="InterPro" id="IPR037181">
    <property type="entry name" value="SUFU_N"/>
</dbReference>
<evidence type="ECO:0000313" key="3">
    <source>
        <dbReference type="Proteomes" id="UP000631670"/>
    </source>
</evidence>
<comment type="caution">
    <text evidence="2">The sequence shown here is derived from an EMBL/GenBank/DDBJ whole genome shotgun (WGS) entry which is preliminary data.</text>
</comment>
<evidence type="ECO:0000313" key="2">
    <source>
        <dbReference type="EMBL" id="MBE1498230.1"/>
    </source>
</evidence>
<evidence type="ECO:0000259" key="1">
    <source>
        <dbReference type="Pfam" id="PF05076"/>
    </source>
</evidence>
<protein>
    <recommendedName>
        <fullName evidence="1">Suppressor of fused-like domain-containing protein</fullName>
    </recommendedName>
</protein>
<dbReference type="InterPro" id="IPR007768">
    <property type="entry name" value="Suppressor_of_fused"/>
</dbReference>
<gene>
    <name evidence="2" type="ORF">H4696_005330</name>
</gene>
<accession>A0ABR9I4Z8</accession>
<organism evidence="2 3">
    <name type="scientific">Amycolatopsis lexingtonensis</name>
    <dbReference type="NCBI Taxonomy" id="218822"/>
    <lineage>
        <taxon>Bacteria</taxon>
        <taxon>Bacillati</taxon>
        <taxon>Actinomycetota</taxon>
        <taxon>Actinomycetes</taxon>
        <taxon>Pseudonocardiales</taxon>
        <taxon>Pseudonocardiaceae</taxon>
        <taxon>Amycolatopsis</taxon>
    </lineage>
</organism>
<dbReference type="EMBL" id="JADBEG010000001">
    <property type="protein sequence ID" value="MBE1498230.1"/>
    <property type="molecule type" value="Genomic_DNA"/>
</dbReference>
<feature type="domain" description="Suppressor of fused-like" evidence="1">
    <location>
        <begin position="49"/>
        <end position="204"/>
    </location>
</feature>
<name>A0ABR9I4Z8_9PSEU</name>
<reference evidence="2 3" key="1">
    <citation type="submission" date="2020-10" db="EMBL/GenBank/DDBJ databases">
        <title>Sequencing the genomes of 1000 actinobacteria strains.</title>
        <authorList>
            <person name="Klenk H.-P."/>
        </authorList>
    </citation>
    <scope>NUCLEOTIDE SEQUENCE [LARGE SCALE GENOMIC DNA]</scope>
    <source>
        <strain evidence="2 3">DSM 44653</strain>
    </source>
</reference>
<sequence length="208" mass="22601">MTETDAPGWDAIDAALARWYPDVEPRHAGFHPPPGFAGAGLQGCSAFSAEGHWHYVTYGLSELYRPGAEADPEWSGWGFELTFRLARGTEAEPPQWPFAMLNQLAKHVNANEVLLEPGHRIDLRQPITGHPHLPDAPPTELTVYALKLDPQLGRIDTANGKVDFLQAVGVSSAEKAAMLETSTADVLAVLAEGNPLLVTDPHRRTRVG</sequence>
<dbReference type="Proteomes" id="UP000631670">
    <property type="component" value="Unassembled WGS sequence"/>
</dbReference>
<dbReference type="PANTHER" id="PTHR10928:SF2">
    <property type="entry name" value="SUPPRESSOR OF FUSED HOMOLOG"/>
    <property type="match status" value="1"/>
</dbReference>
<keyword evidence="3" id="KW-1185">Reference proteome</keyword>
<dbReference type="Pfam" id="PF05076">
    <property type="entry name" value="SUFU"/>
    <property type="match status" value="1"/>
</dbReference>
<dbReference type="PANTHER" id="PTHR10928">
    <property type="entry name" value="SUPPRESSOR OF FUSED"/>
    <property type="match status" value="1"/>
</dbReference>
<proteinExistence type="predicted"/>
<dbReference type="SUPFAM" id="SSF103359">
    <property type="entry name" value="Suppressor of Fused, N-terminal domain"/>
    <property type="match status" value="1"/>
</dbReference>